<name>A0ABS5PTG3_9FIRM</name>
<evidence type="ECO:0000313" key="1">
    <source>
        <dbReference type="EMBL" id="MBS7527674.1"/>
    </source>
</evidence>
<comment type="caution">
    <text evidence="1">The sequence shown here is derived from an EMBL/GenBank/DDBJ whole genome shotgun (WGS) entry which is preliminary data.</text>
</comment>
<evidence type="ECO:0000313" key="2">
    <source>
        <dbReference type="Proteomes" id="UP000746471"/>
    </source>
</evidence>
<protein>
    <submittedName>
        <fullName evidence="1">Uncharacterized protein</fullName>
    </submittedName>
</protein>
<reference evidence="1 2" key="1">
    <citation type="submission" date="2021-05" db="EMBL/GenBank/DDBJ databases">
        <title>Fusibacter ferrireducens sp. nov., an anaerobic, sulfur- and Fe-reducing bacterium isolated from the mangrove sediment.</title>
        <authorList>
            <person name="Qiu D."/>
        </authorList>
    </citation>
    <scope>NUCLEOTIDE SEQUENCE [LARGE SCALE GENOMIC DNA]</scope>
    <source>
        <strain evidence="1 2">DSM 12116</strain>
    </source>
</reference>
<keyword evidence="2" id="KW-1185">Reference proteome</keyword>
<dbReference type="Proteomes" id="UP000746471">
    <property type="component" value="Unassembled WGS sequence"/>
</dbReference>
<dbReference type="RefSeq" id="WP_213237535.1">
    <property type="nucleotide sequence ID" value="NZ_JAHBCL010000023.1"/>
</dbReference>
<sequence length="199" mass="22088">MAKFKSQHHNNLFIGDRSKLVTKEIAPVKALANDTTDINVRLYVAQYNFIDTHLSGKSILLGQAMDLPTGDNYVDLTVAAGSTFEDVLVAAHTAGFLDNISITSYGSIDFLNNFEYKNTTYDAINSSQYTMTPVTGTTPETVISGYWDGWSPTYFDGTDRPQSILAYPELAINQYPIQPKSDGSKLYFVLDYTKSEATY</sequence>
<proteinExistence type="predicted"/>
<dbReference type="EMBL" id="JAHBCL010000023">
    <property type="protein sequence ID" value="MBS7527674.1"/>
    <property type="molecule type" value="Genomic_DNA"/>
</dbReference>
<gene>
    <name evidence="1" type="ORF">KHM83_13390</name>
</gene>
<accession>A0ABS5PTG3</accession>
<organism evidence="1 2">
    <name type="scientific">Fusibacter paucivorans</name>
    <dbReference type="NCBI Taxonomy" id="76009"/>
    <lineage>
        <taxon>Bacteria</taxon>
        <taxon>Bacillati</taxon>
        <taxon>Bacillota</taxon>
        <taxon>Clostridia</taxon>
        <taxon>Eubacteriales</taxon>
        <taxon>Eubacteriales Family XII. Incertae Sedis</taxon>
        <taxon>Fusibacter</taxon>
    </lineage>
</organism>